<protein>
    <submittedName>
        <fullName evidence="2">Uncharacterized protein</fullName>
    </submittedName>
</protein>
<evidence type="ECO:0000256" key="1">
    <source>
        <dbReference type="SAM" id="MobiDB-lite"/>
    </source>
</evidence>
<reference evidence="3" key="1">
    <citation type="submission" date="2017-01" db="EMBL/GenBank/DDBJ databases">
        <title>Comparative genomics of anhydrobiosis in the tardigrade Hypsibius dujardini.</title>
        <authorList>
            <person name="Yoshida Y."/>
            <person name="Koutsovoulos G."/>
            <person name="Laetsch D."/>
            <person name="Stevens L."/>
            <person name="Kumar S."/>
            <person name="Horikawa D."/>
            <person name="Ishino K."/>
            <person name="Komine S."/>
            <person name="Tomita M."/>
            <person name="Blaxter M."/>
            <person name="Arakawa K."/>
        </authorList>
    </citation>
    <scope>NUCLEOTIDE SEQUENCE [LARGE SCALE GENOMIC DNA]</scope>
    <source>
        <strain evidence="3">Z151</strain>
    </source>
</reference>
<gene>
    <name evidence="2" type="ORF">BV898_04203</name>
</gene>
<accession>A0A1W0X3C5</accession>
<comment type="caution">
    <text evidence="2">The sequence shown here is derived from an EMBL/GenBank/DDBJ whole genome shotgun (WGS) entry which is preliminary data.</text>
</comment>
<dbReference type="EMBL" id="MTYJ01000020">
    <property type="protein sequence ID" value="OQV21993.1"/>
    <property type="molecule type" value="Genomic_DNA"/>
</dbReference>
<evidence type="ECO:0000313" key="2">
    <source>
        <dbReference type="EMBL" id="OQV21993.1"/>
    </source>
</evidence>
<organism evidence="2 3">
    <name type="scientific">Hypsibius exemplaris</name>
    <name type="common">Freshwater tardigrade</name>
    <dbReference type="NCBI Taxonomy" id="2072580"/>
    <lineage>
        <taxon>Eukaryota</taxon>
        <taxon>Metazoa</taxon>
        <taxon>Ecdysozoa</taxon>
        <taxon>Tardigrada</taxon>
        <taxon>Eutardigrada</taxon>
        <taxon>Parachela</taxon>
        <taxon>Hypsibioidea</taxon>
        <taxon>Hypsibiidae</taxon>
        <taxon>Hypsibius</taxon>
    </lineage>
</organism>
<keyword evidence="3" id="KW-1185">Reference proteome</keyword>
<dbReference type="AlphaFoldDB" id="A0A1W0X3C5"/>
<feature type="compositionally biased region" description="Polar residues" evidence="1">
    <location>
        <begin position="30"/>
        <end position="42"/>
    </location>
</feature>
<sequence length="74" mass="8042">METPDHQEEKADGSPVAESKLQLGLVPAKSTESAGAQPQGASEQRKADSINKKVVLMSVPQQEVLIRQKWMLSV</sequence>
<name>A0A1W0X3C5_HYPEX</name>
<evidence type="ECO:0000313" key="3">
    <source>
        <dbReference type="Proteomes" id="UP000192578"/>
    </source>
</evidence>
<dbReference type="Proteomes" id="UP000192578">
    <property type="component" value="Unassembled WGS sequence"/>
</dbReference>
<proteinExistence type="predicted"/>
<feature type="region of interest" description="Disordered" evidence="1">
    <location>
        <begin position="1"/>
        <end position="48"/>
    </location>
</feature>
<feature type="compositionally biased region" description="Basic and acidic residues" evidence="1">
    <location>
        <begin position="1"/>
        <end position="12"/>
    </location>
</feature>